<feature type="transmembrane region" description="Helical" evidence="2">
    <location>
        <begin position="250"/>
        <end position="267"/>
    </location>
</feature>
<keyword evidence="2" id="KW-1133">Transmembrane helix</keyword>
<evidence type="ECO:0000256" key="2">
    <source>
        <dbReference type="SAM" id="Phobius"/>
    </source>
</evidence>
<evidence type="ECO:0008006" key="5">
    <source>
        <dbReference type="Google" id="ProtNLM"/>
    </source>
</evidence>
<name>H0QW02_9ACTN</name>
<organism evidence="3 4">
    <name type="scientific">Gordonia effusa NBRC 100432</name>
    <dbReference type="NCBI Taxonomy" id="1077974"/>
    <lineage>
        <taxon>Bacteria</taxon>
        <taxon>Bacillati</taxon>
        <taxon>Actinomycetota</taxon>
        <taxon>Actinomycetes</taxon>
        <taxon>Mycobacteriales</taxon>
        <taxon>Gordoniaceae</taxon>
        <taxon>Gordonia</taxon>
    </lineage>
</organism>
<feature type="transmembrane region" description="Helical" evidence="2">
    <location>
        <begin position="328"/>
        <end position="348"/>
    </location>
</feature>
<dbReference type="AlphaFoldDB" id="H0QW02"/>
<dbReference type="EMBL" id="BAEH01000018">
    <property type="protein sequence ID" value="GAB17003.1"/>
    <property type="molecule type" value="Genomic_DNA"/>
</dbReference>
<protein>
    <recommendedName>
        <fullName evidence="5">DUF2339 domain-containing protein</fullName>
    </recommendedName>
</protein>
<feature type="transmembrane region" description="Helical" evidence="2">
    <location>
        <begin position="434"/>
        <end position="453"/>
    </location>
</feature>
<accession>H0QW02</accession>
<comment type="caution">
    <text evidence="3">The sequence shown here is derived from an EMBL/GenBank/DDBJ whole genome shotgun (WGS) entry which is preliminary data.</text>
</comment>
<feature type="transmembrane region" description="Helical" evidence="2">
    <location>
        <begin position="355"/>
        <end position="375"/>
    </location>
</feature>
<evidence type="ECO:0000256" key="1">
    <source>
        <dbReference type="SAM" id="MobiDB-lite"/>
    </source>
</evidence>
<keyword evidence="2" id="KW-0472">Membrane</keyword>
<dbReference type="PANTHER" id="PTHR38434:SF1">
    <property type="entry name" value="BLL2549 PROTEIN"/>
    <property type="match status" value="1"/>
</dbReference>
<keyword evidence="2" id="KW-0812">Transmembrane</keyword>
<feature type="region of interest" description="Disordered" evidence="1">
    <location>
        <begin position="52"/>
        <end position="104"/>
    </location>
</feature>
<feature type="transmembrane region" description="Helical" evidence="2">
    <location>
        <begin position="197"/>
        <end position="214"/>
    </location>
</feature>
<dbReference type="OrthoDB" id="3729996at2"/>
<keyword evidence="4" id="KW-1185">Reference proteome</keyword>
<dbReference type="eggNOG" id="COG5373">
    <property type="taxonomic scope" value="Bacteria"/>
</dbReference>
<feature type="transmembrane region" description="Helical" evidence="2">
    <location>
        <begin position="537"/>
        <end position="558"/>
    </location>
</feature>
<dbReference type="Pfam" id="PF10101">
    <property type="entry name" value="DUF2339"/>
    <property type="match status" value="1"/>
</dbReference>
<dbReference type="PANTHER" id="PTHR38434">
    <property type="entry name" value="BLL2549 PROTEIN"/>
    <property type="match status" value="1"/>
</dbReference>
<evidence type="ECO:0000313" key="4">
    <source>
        <dbReference type="Proteomes" id="UP000035034"/>
    </source>
</evidence>
<feature type="transmembrane region" description="Helical" evidence="2">
    <location>
        <begin position="172"/>
        <end position="190"/>
    </location>
</feature>
<feature type="transmembrane region" description="Helical" evidence="2">
    <location>
        <begin position="498"/>
        <end position="517"/>
    </location>
</feature>
<feature type="transmembrane region" description="Helical" evidence="2">
    <location>
        <begin position="626"/>
        <end position="646"/>
    </location>
</feature>
<dbReference type="InterPro" id="IPR019286">
    <property type="entry name" value="DUF2339_TM"/>
</dbReference>
<feature type="compositionally biased region" description="Low complexity" evidence="1">
    <location>
        <begin position="52"/>
        <end position="63"/>
    </location>
</feature>
<dbReference type="STRING" id="1077974.GOEFS_018_00360"/>
<feature type="transmembrane region" description="Helical" evidence="2">
    <location>
        <begin position="595"/>
        <end position="614"/>
    </location>
</feature>
<feature type="transmembrane region" description="Helical" evidence="2">
    <location>
        <begin position="273"/>
        <end position="291"/>
    </location>
</feature>
<dbReference type="Proteomes" id="UP000035034">
    <property type="component" value="Unassembled WGS sequence"/>
</dbReference>
<dbReference type="RefSeq" id="WP_007316341.1">
    <property type="nucleotide sequence ID" value="NZ_BAEH01000018.1"/>
</dbReference>
<feature type="transmembrane region" description="Helical" evidence="2">
    <location>
        <begin position="303"/>
        <end position="322"/>
    </location>
</feature>
<evidence type="ECO:0000313" key="3">
    <source>
        <dbReference type="EMBL" id="GAB17003.1"/>
    </source>
</evidence>
<proteinExistence type="predicted"/>
<feature type="transmembrane region" description="Helical" evidence="2">
    <location>
        <begin position="381"/>
        <end position="398"/>
    </location>
</feature>
<feature type="transmembrane region" description="Helical" evidence="2">
    <location>
        <begin position="564"/>
        <end position="583"/>
    </location>
</feature>
<sequence>MNAPDPAQLPPTLVTLARLTADCADLSRRASAISNDLAQVRRWLSEPSAAVGAPTVPAETPAPAQIPPGYAPAGNAQPVPGGPPYGVDPRGARQPFPPMYPTSPPNPLVAPYPSVAPYPKAPPSPARPPRRPTSQIIGRVLAAVGVGITLIGVVLLLVLAAQAGLLRPELRVAGGALLAVALLAAGLFVFRRPDGRVGGIALAATGIGAAYLDAMATSTIYHWLPSAAALIVAGLIAVAGLALSRWWDSEWIGVLVIVPLVFLGPVITRGFDFTLIAFMLVLSAAALWVPIGKDWIGYYAARTAASTVPLTVGCLAASGQLAGDDAALLIGCTVVNALLAVGSALIVLRPTTHRVVLVAISGTGAIPLAVAAAVVDPRICAAVIAAYAVILVALGAGGRRIAGVTVGVRIAWFSTAALAATIALPMTFDQTVVVPVLLAVALGLAAASTTTRAGIDAAFAAMMRIIATCLAVLGGMALLVLCPPWNLASAPNLTAGEGISGIVASLLAAGAVVALAASYQRADGRTIGDNDRVRWTIAGVIAVYEFTQVAVVTGVLIAGPDGGFLGGHMAATIGWIAVAAGILGYATRVRGVNRTLLVSAGLALTAGAVGKLFLFDLATLNGLFRVAAFIVVGLVLLALGAGYARLLDNKAATP</sequence>
<feature type="transmembrane region" description="Helical" evidence="2">
    <location>
        <begin position="410"/>
        <end position="428"/>
    </location>
</feature>
<feature type="transmembrane region" description="Helical" evidence="2">
    <location>
        <begin position="220"/>
        <end position="243"/>
    </location>
</feature>
<feature type="transmembrane region" description="Helical" evidence="2">
    <location>
        <begin position="136"/>
        <end position="160"/>
    </location>
</feature>
<reference evidence="3 4" key="1">
    <citation type="submission" date="2011-12" db="EMBL/GenBank/DDBJ databases">
        <title>Whole genome shotgun sequence of Gordonia effusa NBRC 100432.</title>
        <authorList>
            <person name="Yoshida I."/>
            <person name="Takarada H."/>
            <person name="Hosoyama A."/>
            <person name="Tsuchikane K."/>
            <person name="Katsumata H."/>
            <person name="Yamazaki S."/>
            <person name="Fujita N."/>
        </authorList>
    </citation>
    <scope>NUCLEOTIDE SEQUENCE [LARGE SCALE GENOMIC DNA]</scope>
    <source>
        <strain evidence="3 4">NBRC 100432</strain>
    </source>
</reference>
<feature type="compositionally biased region" description="Pro residues" evidence="1">
    <location>
        <begin position="95"/>
        <end position="104"/>
    </location>
</feature>
<feature type="transmembrane region" description="Helical" evidence="2">
    <location>
        <begin position="465"/>
        <end position="486"/>
    </location>
</feature>
<gene>
    <name evidence="3" type="ORF">GOEFS_018_00360</name>
</gene>